<dbReference type="InterPro" id="IPR003731">
    <property type="entry name" value="Di-Nase_FeMo-co_biosynth"/>
</dbReference>
<dbReference type="Proteomes" id="UP000885847">
    <property type="component" value="Unassembled WGS sequence"/>
</dbReference>
<comment type="caution">
    <text evidence="3">The sequence shown here is derived from an EMBL/GenBank/DDBJ whole genome shotgun (WGS) entry which is preliminary data.</text>
</comment>
<reference evidence="3" key="1">
    <citation type="journal article" date="2020" name="mSystems">
        <title>Genome- and Community-Level Interaction Insights into Carbon Utilization and Element Cycling Functions of Hydrothermarchaeota in Hydrothermal Sediment.</title>
        <authorList>
            <person name="Zhou Z."/>
            <person name="Liu Y."/>
            <person name="Xu W."/>
            <person name="Pan J."/>
            <person name="Luo Z.H."/>
            <person name="Li M."/>
        </authorList>
    </citation>
    <scope>NUCLEOTIDE SEQUENCE [LARGE SCALE GENOMIC DNA]</scope>
    <source>
        <strain evidence="3">HyVt-102</strain>
    </source>
</reference>
<dbReference type="AlphaFoldDB" id="A0A7C0VB41"/>
<dbReference type="PANTHER" id="PTHR42983:SF1">
    <property type="entry name" value="IRON-MOLYBDENUM PROTEIN"/>
    <property type="match status" value="1"/>
</dbReference>
<accession>A0A7C0VB41</accession>
<dbReference type="CDD" id="cd00851">
    <property type="entry name" value="MTH1175"/>
    <property type="match status" value="1"/>
</dbReference>
<name>A0A7C0VB41_UNCW3</name>
<feature type="coiled-coil region" evidence="1">
    <location>
        <begin position="126"/>
        <end position="167"/>
    </location>
</feature>
<feature type="domain" description="Dinitrogenase iron-molybdenum cofactor biosynthesis" evidence="2">
    <location>
        <begin position="16"/>
        <end position="103"/>
    </location>
</feature>
<dbReference type="InterPro" id="IPR033913">
    <property type="entry name" value="MTH1175_dom"/>
</dbReference>
<dbReference type="InterPro" id="IPR036105">
    <property type="entry name" value="DiNase_FeMo-co_biosyn_sf"/>
</dbReference>
<evidence type="ECO:0000313" key="3">
    <source>
        <dbReference type="EMBL" id="HDI83436.1"/>
    </source>
</evidence>
<evidence type="ECO:0000256" key="1">
    <source>
        <dbReference type="SAM" id="Coils"/>
    </source>
</evidence>
<dbReference type="PANTHER" id="PTHR42983">
    <property type="entry name" value="DINITROGENASE IRON-MOLYBDENUM COFACTOR PROTEIN-RELATED"/>
    <property type="match status" value="1"/>
</dbReference>
<gene>
    <name evidence="3" type="ORF">ENF18_06575</name>
</gene>
<dbReference type="Pfam" id="PF02579">
    <property type="entry name" value="Nitro_FeMo-Co"/>
    <property type="match status" value="1"/>
</dbReference>
<dbReference type="Gene3D" id="3.30.420.130">
    <property type="entry name" value="Dinitrogenase iron-molybdenum cofactor biosynthesis domain"/>
    <property type="match status" value="1"/>
</dbReference>
<proteinExistence type="predicted"/>
<organism evidence="3">
    <name type="scientific">candidate division WOR-3 bacterium</name>
    <dbReference type="NCBI Taxonomy" id="2052148"/>
    <lineage>
        <taxon>Bacteria</taxon>
        <taxon>Bacteria division WOR-3</taxon>
    </lineage>
</organism>
<keyword evidence="1" id="KW-0175">Coiled coil</keyword>
<dbReference type="EMBL" id="DQWE01000311">
    <property type="protein sequence ID" value="HDI83436.1"/>
    <property type="molecule type" value="Genomic_DNA"/>
</dbReference>
<evidence type="ECO:0000259" key="2">
    <source>
        <dbReference type="Pfam" id="PF02579"/>
    </source>
</evidence>
<dbReference type="SUPFAM" id="SSF53146">
    <property type="entry name" value="Nitrogenase accessory factor-like"/>
    <property type="match status" value="1"/>
</dbReference>
<protein>
    <submittedName>
        <fullName evidence="3">Dinitrogenase iron-molybdenum cofactor biosynthesis protein</fullName>
    </submittedName>
</protein>
<sequence length="168" mass="18826">MVIAFAADDRNGLEGVLAYHFGRCPFFTFVKVEDGNVLDVRVEENPFAENHQVGVVPEWIKENGAEMIVAGGMGPRAQQMFASFGIQPVVGAYGKIGDILNQLLGGEVRIAEVEHEHEHINEECEHRDARNKESSENEEIRRLKLEVEQLRKIVADLGSRLSKLEEKS</sequence>